<feature type="region of interest" description="Disordered" evidence="1">
    <location>
        <begin position="98"/>
        <end position="128"/>
    </location>
</feature>
<dbReference type="EMBL" id="JAULSC010000001">
    <property type="protein sequence ID" value="MDO3394597.1"/>
    <property type="molecule type" value="Genomic_DNA"/>
</dbReference>
<dbReference type="RefSeq" id="WP_302705602.1">
    <property type="nucleotide sequence ID" value="NZ_JAULSC010000001.1"/>
</dbReference>
<feature type="region of interest" description="Disordered" evidence="1">
    <location>
        <begin position="22"/>
        <end position="82"/>
    </location>
</feature>
<name>A0ABT8TKV2_9ACTN</name>
<evidence type="ECO:0000256" key="1">
    <source>
        <dbReference type="SAM" id="MobiDB-lite"/>
    </source>
</evidence>
<accession>A0ABT8TKV2</accession>
<gene>
    <name evidence="2" type="ORF">QWJ41_02580</name>
</gene>
<organism evidence="2 3">
    <name type="scientific">Nocardioides cremeus</name>
    <dbReference type="NCBI Taxonomy" id="3058044"/>
    <lineage>
        <taxon>Bacteria</taxon>
        <taxon>Bacillati</taxon>
        <taxon>Actinomycetota</taxon>
        <taxon>Actinomycetes</taxon>
        <taxon>Propionibacteriales</taxon>
        <taxon>Nocardioidaceae</taxon>
        <taxon>Nocardioides</taxon>
    </lineage>
</organism>
<dbReference type="PROSITE" id="PS51257">
    <property type="entry name" value="PROKAR_LIPOPROTEIN"/>
    <property type="match status" value="1"/>
</dbReference>
<comment type="caution">
    <text evidence="2">The sequence shown here is derived from an EMBL/GenBank/DDBJ whole genome shotgun (WGS) entry which is preliminary data.</text>
</comment>
<protein>
    <recommendedName>
        <fullName evidence="4">DUF3558 domain-containing protein</fullName>
    </recommendedName>
</protein>
<evidence type="ECO:0000313" key="2">
    <source>
        <dbReference type="EMBL" id="MDO3394597.1"/>
    </source>
</evidence>
<reference evidence="2" key="1">
    <citation type="submission" date="2023-06" db="EMBL/GenBank/DDBJ databases">
        <title>Genome sequence of Nocardioides sp. SOB44.</title>
        <authorList>
            <person name="Zhang G."/>
        </authorList>
    </citation>
    <scope>NUCLEOTIDE SEQUENCE</scope>
    <source>
        <strain evidence="2">SOB44</strain>
    </source>
</reference>
<keyword evidence="3" id="KW-1185">Reference proteome</keyword>
<sequence>MSLPTSRLAATGAAVVLALLLGGCGGGDDATPVAEEPPPTGSSPSEPSPDEPTGAPGRPCPRVLPTAGERAGADEAAEELPELPPVRRAWVCRYHPAQLGEGEGEGDGDGDGDGEGSPSGWERQGRAAPVADADLAPLADALDGLALLDLDTSQRVCTADLGPRFMVVLADAGDLTGVVVDDFGCHDTRLTADPRSRPAGADGPGGAVDGVLQGGPRVLEALGVGRGA</sequence>
<evidence type="ECO:0008006" key="4">
    <source>
        <dbReference type="Google" id="ProtNLM"/>
    </source>
</evidence>
<feature type="compositionally biased region" description="Acidic residues" evidence="1">
    <location>
        <begin position="102"/>
        <end position="114"/>
    </location>
</feature>
<feature type="region of interest" description="Disordered" evidence="1">
    <location>
        <begin position="191"/>
        <end position="212"/>
    </location>
</feature>
<dbReference type="Proteomes" id="UP001168363">
    <property type="component" value="Unassembled WGS sequence"/>
</dbReference>
<proteinExistence type="predicted"/>
<evidence type="ECO:0000313" key="3">
    <source>
        <dbReference type="Proteomes" id="UP001168363"/>
    </source>
</evidence>